<evidence type="ECO:0000313" key="4">
    <source>
        <dbReference type="Proteomes" id="UP000612899"/>
    </source>
</evidence>
<keyword evidence="1" id="KW-0808">Transferase</keyword>
<organism evidence="3 4">
    <name type="scientific">Rhizocola hellebori</name>
    <dbReference type="NCBI Taxonomy" id="1392758"/>
    <lineage>
        <taxon>Bacteria</taxon>
        <taxon>Bacillati</taxon>
        <taxon>Actinomycetota</taxon>
        <taxon>Actinomycetes</taxon>
        <taxon>Micromonosporales</taxon>
        <taxon>Micromonosporaceae</taxon>
        <taxon>Rhizocola</taxon>
    </lineage>
</organism>
<evidence type="ECO:0000313" key="3">
    <source>
        <dbReference type="EMBL" id="GIH10158.1"/>
    </source>
</evidence>
<accession>A0A8J3QFR5</accession>
<dbReference type="Gene3D" id="3.40.50.2000">
    <property type="entry name" value="Glycogen Phosphorylase B"/>
    <property type="match status" value="1"/>
</dbReference>
<feature type="domain" description="Glycosyl transferase family 1" evidence="2">
    <location>
        <begin position="242"/>
        <end position="318"/>
    </location>
</feature>
<gene>
    <name evidence="3" type="ORF">Rhe02_82250</name>
</gene>
<evidence type="ECO:0000259" key="2">
    <source>
        <dbReference type="Pfam" id="PF00534"/>
    </source>
</evidence>
<dbReference type="Pfam" id="PF00534">
    <property type="entry name" value="Glycos_transf_1"/>
    <property type="match status" value="1"/>
</dbReference>
<dbReference type="AlphaFoldDB" id="A0A8J3QFR5"/>
<dbReference type="Proteomes" id="UP000612899">
    <property type="component" value="Unassembled WGS sequence"/>
</dbReference>
<dbReference type="GO" id="GO:0016757">
    <property type="term" value="F:glycosyltransferase activity"/>
    <property type="evidence" value="ECO:0007669"/>
    <property type="project" value="InterPro"/>
</dbReference>
<dbReference type="InterPro" id="IPR001296">
    <property type="entry name" value="Glyco_trans_1"/>
</dbReference>
<dbReference type="EMBL" id="BONY01000085">
    <property type="protein sequence ID" value="GIH10158.1"/>
    <property type="molecule type" value="Genomic_DNA"/>
</dbReference>
<evidence type="ECO:0000256" key="1">
    <source>
        <dbReference type="ARBA" id="ARBA00022679"/>
    </source>
</evidence>
<comment type="caution">
    <text evidence="3">The sequence shown here is derived from an EMBL/GenBank/DDBJ whole genome shotgun (WGS) entry which is preliminary data.</text>
</comment>
<keyword evidence="4" id="KW-1185">Reference proteome</keyword>
<dbReference type="SUPFAM" id="SSF53756">
    <property type="entry name" value="UDP-Glycosyltransferase/glycogen phosphorylase"/>
    <property type="match status" value="1"/>
</dbReference>
<protein>
    <recommendedName>
        <fullName evidence="2">Glycosyl transferase family 1 domain-containing protein</fullName>
    </recommendedName>
</protein>
<dbReference type="RefSeq" id="WP_203913873.1">
    <property type="nucleotide sequence ID" value="NZ_BONY01000085.1"/>
</dbReference>
<proteinExistence type="predicted"/>
<sequence>MIPAISGRVREVLAATSRARELRSRRPPKLTVGARRGSPVVYYLTPDQSSPRGGVRMLYRHVDQLNAAGIDAAVLHSEEGFRCTWFANNTRTVSAPKLTLSPDDVLVVPEFYLLGPDLLPAEPRKIVFNQGAYHTFDHVPFAQTPPGAPYTTLENLVTLLTVSEDSAALLRFTFPDIPVHRARAVLDHQVFHPPGSETRRARRIAFVPRRRRQEREHLLHILRSRGVLEGWELIPIEGYTEAQTAELMRSCPIFLSFSEREGFGLPPAEAMASGCYAIGFTGMGGRDYFDPEYSSPVPDSDILGYAKAVEEAIRRYETEPENLAKAGLVASERIIGRYHESGLREDLLSLYQPLMAR</sequence>
<name>A0A8J3QFR5_9ACTN</name>
<reference evidence="3" key="1">
    <citation type="submission" date="2021-01" db="EMBL/GenBank/DDBJ databases">
        <title>Whole genome shotgun sequence of Rhizocola hellebori NBRC 109834.</title>
        <authorList>
            <person name="Komaki H."/>
            <person name="Tamura T."/>
        </authorList>
    </citation>
    <scope>NUCLEOTIDE SEQUENCE</scope>
    <source>
        <strain evidence="3">NBRC 109834</strain>
    </source>
</reference>